<gene>
    <name evidence="13" type="primary">ispB</name>
    <name evidence="13" type="ORF">DTO96_100875</name>
</gene>
<evidence type="ECO:0000256" key="2">
    <source>
        <dbReference type="ARBA" id="ARBA00006706"/>
    </source>
</evidence>
<dbReference type="EC" id="2.5.1.90" evidence="8"/>
<evidence type="ECO:0000313" key="14">
    <source>
        <dbReference type="Proteomes" id="UP000252182"/>
    </source>
</evidence>
<keyword evidence="4" id="KW-0479">Metal-binding</keyword>
<evidence type="ECO:0000256" key="3">
    <source>
        <dbReference type="ARBA" id="ARBA00022679"/>
    </source>
</evidence>
<sequence length="337" mass="36556">MTTSATTSPLKAAKVDLLAPISQDMASLNETIRASLHSDVPLVNQISEYLIEAGGKRLRPAIHLLLARALGYQGVQQFTLAAVIEFIHSATLLHDDVVDESDLRRGRKTANAMFGNAASVLVGDFLYSRAFQMMISVGQMRVMEILADTTNVIAEGEVLQLLNINDSNVTEARYLQVIHYKTARLFEASTQLAAVLHGCTPEQEAACATYGRHLGAAFQLADDILDYAGDTATLGKNVGDDLREGKPTLPLIYVMANGDEDEQAIARTAIENGGIDQHHPDFERILKTIQDKGALKYTQELAENEAALAKAALAFLPESPYKATLLALADYSVSRNV</sequence>
<dbReference type="GO" id="GO:0046872">
    <property type="term" value="F:metal ion binding"/>
    <property type="evidence" value="ECO:0007669"/>
    <property type="project" value="UniProtKB-KW"/>
</dbReference>
<dbReference type="GO" id="GO:0106350">
    <property type="term" value="F:all-trans-octaprenyl-diphosphate synthase activity"/>
    <property type="evidence" value="ECO:0007669"/>
    <property type="project" value="UniProtKB-EC"/>
</dbReference>
<dbReference type="Proteomes" id="UP000252182">
    <property type="component" value="Chromosome"/>
</dbReference>
<reference evidence="14" key="1">
    <citation type="submission" date="2018-07" db="EMBL/GenBank/DDBJ databases">
        <authorList>
            <person name="Kim H."/>
        </authorList>
    </citation>
    <scope>NUCLEOTIDE SEQUENCE [LARGE SCALE GENOMIC DNA]</scope>
    <source>
        <strain evidence="14">F02</strain>
    </source>
</reference>
<evidence type="ECO:0000256" key="11">
    <source>
        <dbReference type="ARBA" id="ARBA00083124"/>
    </source>
</evidence>
<keyword evidence="3 12" id="KW-0808">Transferase</keyword>
<dbReference type="FunFam" id="1.10.600.10:FF:000002">
    <property type="entry name" value="Octaprenyl diphosphate synthase"/>
    <property type="match status" value="1"/>
</dbReference>
<dbReference type="InterPro" id="IPR008949">
    <property type="entry name" value="Isoprenoid_synthase_dom_sf"/>
</dbReference>
<evidence type="ECO:0000256" key="8">
    <source>
        <dbReference type="ARBA" id="ARBA00066511"/>
    </source>
</evidence>
<dbReference type="EMBL" id="CP031124">
    <property type="protein sequence ID" value="AXF85155.1"/>
    <property type="molecule type" value="Genomic_DNA"/>
</dbReference>
<dbReference type="RefSeq" id="WP_114562384.1">
    <property type="nucleotide sequence ID" value="NZ_CP031124.1"/>
</dbReference>
<dbReference type="PROSITE" id="PS00444">
    <property type="entry name" value="POLYPRENYL_SYNTHASE_2"/>
    <property type="match status" value="1"/>
</dbReference>
<keyword evidence="14" id="KW-1185">Reference proteome</keyword>
<dbReference type="Gene3D" id="1.10.600.10">
    <property type="entry name" value="Farnesyl Diphosphate Synthase"/>
    <property type="match status" value="1"/>
</dbReference>
<name>A0A345D9W7_9BURK</name>
<evidence type="ECO:0000256" key="1">
    <source>
        <dbReference type="ARBA" id="ARBA00001946"/>
    </source>
</evidence>
<organism evidence="13 14">
    <name type="scientific">Ephemeroptericola cinctiostellae</name>
    <dbReference type="NCBI Taxonomy" id="2268024"/>
    <lineage>
        <taxon>Bacteria</taxon>
        <taxon>Pseudomonadati</taxon>
        <taxon>Pseudomonadota</taxon>
        <taxon>Betaproteobacteria</taxon>
        <taxon>Burkholderiales</taxon>
        <taxon>Burkholderiaceae</taxon>
        <taxon>Ephemeroptericola</taxon>
    </lineage>
</organism>
<evidence type="ECO:0000256" key="6">
    <source>
        <dbReference type="ARBA" id="ARBA00051506"/>
    </source>
</evidence>
<comment type="similarity">
    <text evidence="2 12">Belongs to the FPP/GGPP synthase family.</text>
</comment>
<proteinExistence type="inferred from homology"/>
<evidence type="ECO:0000256" key="9">
    <source>
        <dbReference type="ARBA" id="ARBA00072473"/>
    </source>
</evidence>
<dbReference type="InterPro" id="IPR033749">
    <property type="entry name" value="Polyprenyl_synt_CS"/>
</dbReference>
<evidence type="ECO:0000256" key="10">
    <source>
        <dbReference type="ARBA" id="ARBA00079637"/>
    </source>
</evidence>
<dbReference type="PANTHER" id="PTHR12001">
    <property type="entry name" value="GERANYLGERANYL PYROPHOSPHATE SYNTHASE"/>
    <property type="match status" value="1"/>
</dbReference>
<accession>A0A345D9W7</accession>
<evidence type="ECO:0000313" key="13">
    <source>
        <dbReference type="EMBL" id="AXF85155.1"/>
    </source>
</evidence>
<dbReference type="Pfam" id="PF00348">
    <property type="entry name" value="polyprenyl_synt"/>
    <property type="match status" value="1"/>
</dbReference>
<dbReference type="PROSITE" id="PS00723">
    <property type="entry name" value="POLYPRENYL_SYNTHASE_1"/>
    <property type="match status" value="1"/>
</dbReference>
<evidence type="ECO:0000256" key="7">
    <source>
        <dbReference type="ARBA" id="ARBA00055029"/>
    </source>
</evidence>
<dbReference type="GO" id="GO:0008299">
    <property type="term" value="P:isoprenoid biosynthetic process"/>
    <property type="evidence" value="ECO:0007669"/>
    <property type="project" value="InterPro"/>
</dbReference>
<evidence type="ECO:0000256" key="5">
    <source>
        <dbReference type="ARBA" id="ARBA00022842"/>
    </source>
</evidence>
<dbReference type="SUPFAM" id="SSF48576">
    <property type="entry name" value="Terpenoid synthases"/>
    <property type="match status" value="1"/>
</dbReference>
<evidence type="ECO:0000256" key="4">
    <source>
        <dbReference type="ARBA" id="ARBA00022723"/>
    </source>
</evidence>
<dbReference type="OrthoDB" id="9805316at2"/>
<dbReference type="KEGG" id="hyf:DTO96_100875"/>
<comment type="function">
    <text evidence="7">Supplies octaprenyl diphosphate, the precursor for the side chain of the isoprenoid quinones ubiquinone and menaquinone.</text>
</comment>
<dbReference type="CDD" id="cd00685">
    <property type="entry name" value="Trans_IPPS_HT"/>
    <property type="match status" value="1"/>
</dbReference>
<dbReference type="NCBIfam" id="NF008140">
    <property type="entry name" value="PRK10888.1"/>
    <property type="match status" value="1"/>
</dbReference>
<dbReference type="SFLD" id="SFLDS00005">
    <property type="entry name" value="Isoprenoid_Synthase_Type_I"/>
    <property type="match status" value="1"/>
</dbReference>
<comment type="catalytic activity">
    <reaction evidence="6">
        <text>5 isopentenyl diphosphate + (2E,6E)-farnesyl diphosphate = all-trans-octaprenyl diphosphate + 5 diphosphate</text>
        <dbReference type="Rhea" id="RHEA:27798"/>
        <dbReference type="ChEBI" id="CHEBI:33019"/>
        <dbReference type="ChEBI" id="CHEBI:57711"/>
        <dbReference type="ChEBI" id="CHEBI:128769"/>
        <dbReference type="ChEBI" id="CHEBI:175763"/>
        <dbReference type="EC" id="2.5.1.90"/>
    </reaction>
</comment>
<protein>
    <recommendedName>
        <fullName evidence="9">Octaprenyl diphosphate synthase</fullName>
        <ecNumber evidence="8">2.5.1.90</ecNumber>
    </recommendedName>
    <alternativeName>
        <fullName evidence="11">All-trans-octaprenyl-diphosphate synthase</fullName>
    </alternativeName>
    <alternativeName>
        <fullName evidence="10">Octaprenyl pyrophosphate synthase</fullName>
    </alternativeName>
</protein>
<dbReference type="AlphaFoldDB" id="A0A345D9W7"/>
<dbReference type="InterPro" id="IPR000092">
    <property type="entry name" value="Polyprenyl_synt"/>
</dbReference>
<keyword evidence="5" id="KW-0460">Magnesium</keyword>
<comment type="cofactor">
    <cofactor evidence="1">
        <name>Mg(2+)</name>
        <dbReference type="ChEBI" id="CHEBI:18420"/>
    </cofactor>
</comment>
<dbReference type="PANTHER" id="PTHR12001:SF69">
    <property type="entry name" value="ALL TRANS-POLYPRENYL-DIPHOSPHATE SYNTHASE PDSS1"/>
    <property type="match status" value="1"/>
</dbReference>
<evidence type="ECO:0000256" key="12">
    <source>
        <dbReference type="RuleBase" id="RU004466"/>
    </source>
</evidence>